<proteinExistence type="predicted"/>
<sequence length="104" mass="11616">MPFISPRVSAVTPPRCRLYLAGRVVASWQLRSRESRTHPGKPSDDRGTRGRRPLARACTQCRRPSCRHVKSALTTAAPWNSPAWAPVHRTRSKSHDDAGFVRGC</sequence>
<reference evidence="1" key="1">
    <citation type="submission" date="2020-05" db="EMBL/GenBank/DDBJ databases">
        <title>Large-scale comparative analyses of tick genomes elucidate their genetic diversity and vector capacities.</title>
        <authorList>
            <person name="Jia N."/>
            <person name="Wang J."/>
            <person name="Shi W."/>
            <person name="Du L."/>
            <person name="Sun Y."/>
            <person name="Zhan W."/>
            <person name="Jiang J."/>
            <person name="Wang Q."/>
            <person name="Zhang B."/>
            <person name="Ji P."/>
            <person name="Sakyi L.B."/>
            <person name="Cui X."/>
            <person name="Yuan T."/>
            <person name="Jiang B."/>
            <person name="Yang W."/>
            <person name="Lam T.T.-Y."/>
            <person name="Chang Q."/>
            <person name="Ding S."/>
            <person name="Wang X."/>
            <person name="Zhu J."/>
            <person name="Ruan X."/>
            <person name="Zhao L."/>
            <person name="Wei J."/>
            <person name="Que T."/>
            <person name="Du C."/>
            <person name="Cheng J."/>
            <person name="Dai P."/>
            <person name="Han X."/>
            <person name="Huang E."/>
            <person name="Gao Y."/>
            <person name="Liu J."/>
            <person name="Shao H."/>
            <person name="Ye R."/>
            <person name="Li L."/>
            <person name="Wei W."/>
            <person name="Wang X."/>
            <person name="Wang C."/>
            <person name="Yang T."/>
            <person name="Huo Q."/>
            <person name="Li W."/>
            <person name="Guo W."/>
            <person name="Chen H."/>
            <person name="Zhou L."/>
            <person name="Ni X."/>
            <person name="Tian J."/>
            <person name="Zhou Y."/>
            <person name="Sheng Y."/>
            <person name="Liu T."/>
            <person name="Pan Y."/>
            <person name="Xia L."/>
            <person name="Li J."/>
            <person name="Zhao F."/>
            <person name="Cao W."/>
        </authorList>
    </citation>
    <scope>NUCLEOTIDE SEQUENCE</scope>
    <source>
        <strain evidence="1">Hyas-2018</strain>
    </source>
</reference>
<evidence type="ECO:0000313" key="2">
    <source>
        <dbReference type="Proteomes" id="UP000821845"/>
    </source>
</evidence>
<dbReference type="Proteomes" id="UP000821845">
    <property type="component" value="Chromosome 5"/>
</dbReference>
<keyword evidence="2" id="KW-1185">Reference proteome</keyword>
<organism evidence="1 2">
    <name type="scientific">Hyalomma asiaticum</name>
    <name type="common">Tick</name>
    <dbReference type="NCBI Taxonomy" id="266040"/>
    <lineage>
        <taxon>Eukaryota</taxon>
        <taxon>Metazoa</taxon>
        <taxon>Ecdysozoa</taxon>
        <taxon>Arthropoda</taxon>
        <taxon>Chelicerata</taxon>
        <taxon>Arachnida</taxon>
        <taxon>Acari</taxon>
        <taxon>Parasitiformes</taxon>
        <taxon>Ixodida</taxon>
        <taxon>Ixodoidea</taxon>
        <taxon>Ixodidae</taxon>
        <taxon>Hyalomminae</taxon>
        <taxon>Hyalomma</taxon>
    </lineage>
</organism>
<evidence type="ECO:0000313" key="1">
    <source>
        <dbReference type="EMBL" id="KAH6930370.1"/>
    </source>
</evidence>
<accession>A0ACB7S6L8</accession>
<name>A0ACB7S6L8_HYAAI</name>
<protein>
    <submittedName>
        <fullName evidence="1">Uncharacterized protein</fullName>
    </submittedName>
</protein>
<dbReference type="EMBL" id="CM023485">
    <property type="protein sequence ID" value="KAH6930370.1"/>
    <property type="molecule type" value="Genomic_DNA"/>
</dbReference>
<gene>
    <name evidence="1" type="ORF">HPB50_013112</name>
</gene>
<comment type="caution">
    <text evidence="1">The sequence shown here is derived from an EMBL/GenBank/DDBJ whole genome shotgun (WGS) entry which is preliminary data.</text>
</comment>